<name>A0AAD9QGI4_ACRCE</name>
<proteinExistence type="predicted"/>
<comment type="caution">
    <text evidence="3">The sequence shown here is derived from an EMBL/GenBank/DDBJ whole genome shotgun (WGS) entry which is preliminary data.</text>
</comment>
<evidence type="ECO:0000313" key="3">
    <source>
        <dbReference type="EMBL" id="KAK2560817.1"/>
    </source>
</evidence>
<dbReference type="Pfam" id="PF25431">
    <property type="entry name" value="zf-C17orf113"/>
    <property type="match status" value="1"/>
</dbReference>
<dbReference type="InterPro" id="IPR057456">
    <property type="entry name" value="Znf_C17orf113"/>
</dbReference>
<feature type="domain" description="C17orf113 probable zinc finger" evidence="2">
    <location>
        <begin position="51"/>
        <end position="111"/>
    </location>
</feature>
<evidence type="ECO:0000259" key="2">
    <source>
        <dbReference type="Pfam" id="PF25431"/>
    </source>
</evidence>
<protein>
    <submittedName>
        <fullName evidence="3">Zinc finger protein 862</fullName>
    </submittedName>
</protein>
<gene>
    <name evidence="3" type="ORF">P5673_016620</name>
</gene>
<accession>A0AAD9QGI4</accession>
<evidence type="ECO:0000313" key="4">
    <source>
        <dbReference type="Proteomes" id="UP001249851"/>
    </source>
</evidence>
<sequence>MHYFYRCRSTGCTGISKEELDQLKMTKERDRFQHEWLFRKETSFCSQTGTWCLVYVENEGMYCLLCRKHKSNSAQNRSETFSNGPSTRFKWNAVTEHMSSAKHKTTVKNELLNRVSHFQKQVDEKESTKILVLHETFHAMYWLAKESVANRKITHLLELMEYLGLEELKYFTHRSPGSLRKIFLTIGNNTVRAQICTKLQEQTVYGLLVDDVADISNEEQILAFVQYFDVELGTLQCNFLQPMFLTRPQVLMQQRYMIPLKNVRGLATDGASVMTGKTRGLAALLKKDVTSLVAVHCVCHRLALACIDTNEELQVSSRSSAVIDRKADTAVKVAKLKTELYFTDDKATKVAELRKFRLTKKLALVEAEMKAIDEVEESEFSDENKFTPPVDINMINKDELMRNYLRSQASSRTEDSISTVKTYISGKSKIVPSKSFSKIVPSSQHKQTDQKIEIAEEPGNPAVQYPSTLNPHAHDYFTSSTPKNVQPSSSSVHFQDPKPKGMIYPQVEREITQPQTSATMECLYRSLRPLQQVIKNVETEVTQLWKIFEKSPKKLAAYLKVQEEMKNPWCQSNAINAVCSDLPSILQALCQLKTDPSCYGLLKKLVKAKKVGTIDILRDVLPVLSDLSKARLLALATKKVPIKKLQNDLAEGGSLAITDIKYSSRDIEYLESLLEKYANALIKNISRRFRDAVPVLTAM</sequence>
<dbReference type="PANTHER" id="PTHR46880:SF5">
    <property type="entry name" value="DUF4371 DOMAIN-CONTAINING PROTEIN"/>
    <property type="match status" value="1"/>
</dbReference>
<feature type="compositionally biased region" description="Polar residues" evidence="1">
    <location>
        <begin position="477"/>
        <end position="493"/>
    </location>
</feature>
<feature type="region of interest" description="Disordered" evidence="1">
    <location>
        <begin position="459"/>
        <end position="499"/>
    </location>
</feature>
<dbReference type="Proteomes" id="UP001249851">
    <property type="component" value="Unassembled WGS sequence"/>
</dbReference>
<evidence type="ECO:0000256" key="1">
    <source>
        <dbReference type="SAM" id="MobiDB-lite"/>
    </source>
</evidence>
<dbReference type="EMBL" id="JARQWQ010000035">
    <property type="protein sequence ID" value="KAK2560817.1"/>
    <property type="molecule type" value="Genomic_DNA"/>
</dbReference>
<reference evidence="3" key="2">
    <citation type="journal article" date="2023" name="Science">
        <title>Genomic signatures of disease resistance in endangered staghorn corals.</title>
        <authorList>
            <person name="Vollmer S.V."/>
            <person name="Selwyn J.D."/>
            <person name="Despard B.A."/>
            <person name="Roesel C.L."/>
        </authorList>
    </citation>
    <scope>NUCLEOTIDE SEQUENCE</scope>
    <source>
        <strain evidence="3">K2</strain>
    </source>
</reference>
<dbReference type="AlphaFoldDB" id="A0AAD9QGI4"/>
<dbReference type="PANTHER" id="PTHR46880">
    <property type="entry name" value="RAS-ASSOCIATING DOMAIN-CONTAINING PROTEIN"/>
    <property type="match status" value="1"/>
</dbReference>
<keyword evidence="4" id="KW-1185">Reference proteome</keyword>
<reference evidence="3" key="1">
    <citation type="journal article" date="2023" name="G3 (Bethesda)">
        <title>Whole genome assembly and annotation of the endangered Caribbean coral Acropora cervicornis.</title>
        <authorList>
            <person name="Selwyn J.D."/>
            <person name="Vollmer S.V."/>
        </authorList>
    </citation>
    <scope>NUCLEOTIDE SEQUENCE</scope>
    <source>
        <strain evidence="3">K2</strain>
    </source>
</reference>
<organism evidence="3 4">
    <name type="scientific">Acropora cervicornis</name>
    <name type="common">Staghorn coral</name>
    <dbReference type="NCBI Taxonomy" id="6130"/>
    <lineage>
        <taxon>Eukaryota</taxon>
        <taxon>Metazoa</taxon>
        <taxon>Cnidaria</taxon>
        <taxon>Anthozoa</taxon>
        <taxon>Hexacorallia</taxon>
        <taxon>Scleractinia</taxon>
        <taxon>Astrocoeniina</taxon>
        <taxon>Acroporidae</taxon>
        <taxon>Acropora</taxon>
    </lineage>
</organism>